<keyword evidence="8" id="KW-1185">Reference proteome</keyword>
<dbReference type="GO" id="GO:0032266">
    <property type="term" value="F:phosphatidylinositol-3-phosphate binding"/>
    <property type="evidence" value="ECO:0007669"/>
    <property type="project" value="InterPro"/>
</dbReference>
<dbReference type="InterPro" id="IPR028730">
    <property type="entry name" value="ZFYVE26"/>
</dbReference>
<dbReference type="GO" id="GO:0030496">
    <property type="term" value="C:midbody"/>
    <property type="evidence" value="ECO:0007669"/>
    <property type="project" value="TreeGrafter"/>
</dbReference>
<evidence type="ECO:0000256" key="5">
    <source>
        <dbReference type="PROSITE-ProRule" id="PRU00091"/>
    </source>
</evidence>
<accession>A0A154PHE5</accession>
<keyword evidence="3 5" id="KW-0863">Zinc-finger</keyword>
<dbReference type="InterPro" id="IPR011011">
    <property type="entry name" value="Znf_FYVE_PHD"/>
</dbReference>
<protein>
    <submittedName>
        <fullName evidence="7">Zinc finger FYVE domain-containing protein 26</fullName>
    </submittedName>
</protein>
<dbReference type="PANTHER" id="PTHR46591">
    <property type="entry name" value="ZINC FINGER FYVE DOMAIN-CONTAINING PROTEIN 26"/>
    <property type="match status" value="1"/>
</dbReference>
<reference evidence="7 8" key="1">
    <citation type="submission" date="2015-07" db="EMBL/GenBank/DDBJ databases">
        <title>The genome of Dufourea novaeangliae.</title>
        <authorList>
            <person name="Pan H."/>
            <person name="Kapheim K."/>
        </authorList>
    </citation>
    <scope>NUCLEOTIDE SEQUENCE [LARGE SCALE GENOMIC DNA]</scope>
    <source>
        <strain evidence="7">0120121106</strain>
        <tissue evidence="7">Whole body</tissue>
    </source>
</reference>
<dbReference type="InterPro" id="IPR057946">
    <property type="entry name" value="TPR_ZFYVE26"/>
</dbReference>
<dbReference type="OrthoDB" id="1936617at2759"/>
<dbReference type="InterPro" id="IPR013083">
    <property type="entry name" value="Znf_RING/FYVE/PHD"/>
</dbReference>
<keyword evidence="2" id="KW-0479">Metal-binding</keyword>
<keyword evidence="4" id="KW-0862">Zinc</keyword>
<gene>
    <name evidence="7" type="ORF">WN55_02318</name>
</gene>
<proteinExistence type="predicted"/>
<dbReference type="Proteomes" id="UP000076502">
    <property type="component" value="Unassembled WGS sequence"/>
</dbReference>
<dbReference type="PANTHER" id="PTHR46591:SF1">
    <property type="entry name" value="ZINC FINGER FYVE DOMAIN-CONTAINING PROTEIN 26"/>
    <property type="match status" value="1"/>
</dbReference>
<dbReference type="InterPro" id="IPR000306">
    <property type="entry name" value="Znf_FYVE"/>
</dbReference>
<dbReference type="Pfam" id="PF04784">
    <property type="entry name" value="DUF547"/>
    <property type="match status" value="1"/>
</dbReference>
<feature type="non-terminal residue" evidence="7">
    <location>
        <position position="1886"/>
    </location>
</feature>
<evidence type="ECO:0000256" key="3">
    <source>
        <dbReference type="ARBA" id="ARBA00022771"/>
    </source>
</evidence>
<dbReference type="Pfam" id="PF25569">
    <property type="entry name" value="TPR_ZFYVE26"/>
    <property type="match status" value="1"/>
</dbReference>
<evidence type="ECO:0000259" key="6">
    <source>
        <dbReference type="PROSITE" id="PS50178"/>
    </source>
</evidence>
<evidence type="ECO:0000256" key="1">
    <source>
        <dbReference type="ARBA" id="ARBA00022553"/>
    </source>
</evidence>
<feature type="domain" description="FYVE-type" evidence="6">
    <location>
        <begin position="1092"/>
        <end position="1153"/>
    </location>
</feature>
<evidence type="ECO:0000313" key="8">
    <source>
        <dbReference type="Proteomes" id="UP000076502"/>
    </source>
</evidence>
<dbReference type="GO" id="GO:0005813">
    <property type="term" value="C:centrosome"/>
    <property type="evidence" value="ECO:0007669"/>
    <property type="project" value="TreeGrafter"/>
</dbReference>
<dbReference type="GO" id="GO:0008270">
    <property type="term" value="F:zinc ion binding"/>
    <property type="evidence" value="ECO:0007669"/>
    <property type="project" value="UniProtKB-KW"/>
</dbReference>
<dbReference type="EMBL" id="KQ434905">
    <property type="protein sequence ID" value="KZC11227.1"/>
    <property type="molecule type" value="Genomic_DNA"/>
</dbReference>
<dbReference type="Gene3D" id="3.30.40.10">
    <property type="entry name" value="Zinc/RING finger domain, C3HC4 (zinc finger)"/>
    <property type="match status" value="1"/>
</dbReference>
<dbReference type="GO" id="GO:0000281">
    <property type="term" value="P:mitotic cytokinesis"/>
    <property type="evidence" value="ECO:0007669"/>
    <property type="project" value="InterPro"/>
</dbReference>
<evidence type="ECO:0000256" key="4">
    <source>
        <dbReference type="ARBA" id="ARBA00022833"/>
    </source>
</evidence>
<dbReference type="InterPro" id="IPR006869">
    <property type="entry name" value="DUF547"/>
</dbReference>
<dbReference type="InterPro" id="IPR017455">
    <property type="entry name" value="Znf_FYVE-rel"/>
</dbReference>
<evidence type="ECO:0000256" key="2">
    <source>
        <dbReference type="ARBA" id="ARBA00022723"/>
    </source>
</evidence>
<name>A0A154PHE5_DUFNO</name>
<dbReference type="PROSITE" id="PS50178">
    <property type="entry name" value="ZF_FYVE"/>
    <property type="match status" value="1"/>
</dbReference>
<dbReference type="STRING" id="178035.A0A154PHE5"/>
<organism evidence="7 8">
    <name type="scientific">Dufourea novaeangliae</name>
    <name type="common">Sweat bee</name>
    <dbReference type="NCBI Taxonomy" id="178035"/>
    <lineage>
        <taxon>Eukaryota</taxon>
        <taxon>Metazoa</taxon>
        <taxon>Ecdysozoa</taxon>
        <taxon>Arthropoda</taxon>
        <taxon>Hexapoda</taxon>
        <taxon>Insecta</taxon>
        <taxon>Pterygota</taxon>
        <taxon>Neoptera</taxon>
        <taxon>Endopterygota</taxon>
        <taxon>Hymenoptera</taxon>
        <taxon>Apocrita</taxon>
        <taxon>Aculeata</taxon>
        <taxon>Apoidea</taxon>
        <taxon>Anthophila</taxon>
        <taxon>Halictidae</taxon>
        <taxon>Rophitinae</taxon>
        <taxon>Dufourea</taxon>
    </lineage>
</organism>
<dbReference type="SMART" id="SM00064">
    <property type="entry name" value="FYVE"/>
    <property type="match status" value="1"/>
</dbReference>
<dbReference type="GO" id="GO:0000724">
    <property type="term" value="P:double-strand break repair via homologous recombination"/>
    <property type="evidence" value="ECO:0007669"/>
    <property type="project" value="InterPro"/>
</dbReference>
<keyword evidence="1" id="KW-0597">Phosphoprotein</keyword>
<dbReference type="Pfam" id="PF01363">
    <property type="entry name" value="FYVE"/>
    <property type="match status" value="1"/>
</dbReference>
<dbReference type="GO" id="GO:0032465">
    <property type="term" value="P:regulation of cytokinesis"/>
    <property type="evidence" value="ECO:0007669"/>
    <property type="project" value="TreeGrafter"/>
</dbReference>
<sequence>MSEFVKSLQINKYILSKLWYTSLVVYQENANDKSLSCQSDTVDYVESDSLIESVINLIERVINTNLHWVIDILVEPVKQRISIKQIFTLLQHFNSLLVLKMTINLHEEEYSKIRNLLKDVSEPENIFSAYCSMFSALKAILLCDSYDTRQSIITRHITEMKRYVNTLYPLSLRIEVIKNIFSFLFLRHDDFNCSQKSYDKSNVSTSDGQRNFENKWMSQTSTGFVCNKYAIRDILLYLKEIVLATENEFREMIDKDECTEDTNQIQKDICSINAAVMDAKWRLELYTSSQFTEDINVYKDANKNLLSKPKALLDGKLISNRIKEKIFFYQQDSTSDDTKTKSNSNSDSELIHNNAKYRKHSKNVTITIDATATKDVAHKPLFVNFMLATKESLVIQCLWKNDYAKAQDIIENVRLAAKEGIHSSRQTSQLETFLASQEINLQMLNVDILSSNEMLTICVLDIALTMSQIHSVELSTGDETLAFLLNTWNLMFLHACLTVWVDRTPFSNLQHAISLMSIGYFIGDLGLVTFTALRSKLLDNIMLDNKFFMELEELNEPVWQDLDITHDPRVIFMMANEFYGTPCIRACNPETLNETLSKAIREYFDYYSPIPEKPEGNTEEEITTVLLPDVVKRYQNLVSENKSNICETNSSENMLSVDDYYKSSNKNVTIQYMLPSYSDGVILKYTDYFTMHHQKQTHSNEDVWKAHTIRPSLLQYLENHCWVVSYLLQRIHNEHPTILENSCDNLKRTACLENLLSSSWVDEMKSLVENNQTLAVIVETIPIQKLWRHFEIALEQNEWHTCLRLINALPDNLVTSTKLQYFKDKVLSYIVSNEATKILQYIYQIKDMHILSQTVLHNMDKWDVSVCENALLHALHHVDSYKLPMHCKLELNEILRRVLIFHQMLPYCITKGNGTWYDIAYCTDKIDPFQVIKSLINADKFELCLEWLESQAFSLEIHPSKTQDFLIGPIIYRRTLIGIEILRMLDTQERLLYIHLIKEPLLMLEQLLMNCKLECIQKILNTLEDRLSKVDISRDGFDKIVRFYAKKSLDCRVSLQCDNTESKSKTVQHSESESTEFIMPVLVPTKEEWVPNEKARKCSCCKTVIFSMFNRRHHCRRCGRVICAQCSQHRMQVSGYPPSVLVRVCDDCKQQTVLQTQSHQGRSSTPSSEMFDYWRLTRDEKHNETIREEFSFEYAPNISLCLAILNLHSDHETYTSFLLDRCDEFKCLLQPVNGEKVNPEVDHTVIIKMIRSLLVAAKVKCAKLGLNAGLVHCDRFLSQVDLIASLVQFDCLHLIPSDNLDGHALRKLRDLLIEKEQWTLALDVSTKAGLDTQGVWATWGKACLKIGYFDQAREKFLHCLDKIQHEDFDDWVILSYPKDSMTENRRGIRKSVTENTIDENKEFTMEDELSVRKTEISKNRPLKDPPLLTEILQILDNLSTYKQHVQYEDSQYKSSAQQEISNNFRYLKVTNQGQSLAKNAHSAMQNVYYYESLYYLLICGSCNSILEFFLRHDEFNECLAFTLETDPEPDLFYNVIYLYCLKTGNTEKLHEAMKSKDCSLLIWKKYLIYVCHSLEKRHYLNILYQLQLFMKDSIRAAMTCIRFYRNEINDYSDLHTRGNFLLEAQKHLEYELQVESLNRRRKKSTSSMHSNQGILTMEMEPSEIDKHINTISRQMEIVKFLATCEKEGRAPVEVLNFFPGKDSDNVCTTELPTLFGNQQQKIDLAVLAILCGRNIEEGFGIAFRIMQDYNLPQQKVYSLAGHILTLRYNIPGIEQLIKCCHTSGIPNSYIISDYVLTHCVKLLLNRLHDEPESSLKNDVLNLIRLITDIELKINAYIDCKQLKAAYLVAVKYSRAHDIRKILKESDRLGQNAIKAICIKWLQRELK</sequence>
<evidence type="ECO:0000313" key="7">
    <source>
        <dbReference type="EMBL" id="KZC11227.1"/>
    </source>
</evidence>
<dbReference type="SUPFAM" id="SSF57903">
    <property type="entry name" value="FYVE/PHD zinc finger"/>
    <property type="match status" value="1"/>
</dbReference>
<dbReference type="GO" id="GO:0005765">
    <property type="term" value="C:lysosomal membrane"/>
    <property type="evidence" value="ECO:0007669"/>
    <property type="project" value="TreeGrafter"/>
</dbReference>